<dbReference type="EMBL" id="LYND01000151">
    <property type="protein sequence ID" value="ODA07366.1"/>
    <property type="molecule type" value="Genomic_DNA"/>
</dbReference>
<evidence type="ECO:0000313" key="1">
    <source>
        <dbReference type="EMBL" id="ODA07366.1"/>
    </source>
</evidence>
<dbReference type="InterPro" id="IPR038559">
    <property type="entry name" value="XkdN-like_sf"/>
</dbReference>
<dbReference type="Proteomes" id="UP000094974">
    <property type="component" value="Unassembled WGS sequence"/>
</dbReference>
<evidence type="ECO:0000313" key="2">
    <source>
        <dbReference type="Proteomes" id="UP000094974"/>
    </source>
</evidence>
<accession>A0ABX2ZB49</accession>
<comment type="caution">
    <text evidence="1">The sequence shown here is derived from an EMBL/GenBank/DDBJ whole genome shotgun (WGS) entry which is preliminary data.</text>
</comment>
<gene>
    <name evidence="1" type="ORF">A7312_09755</name>
</gene>
<keyword evidence="2" id="KW-1185">Reference proteome</keyword>
<protein>
    <recommendedName>
        <fullName evidence="3">Phage protein</fullName>
    </recommendedName>
</protein>
<sequence>MSNQDKLKKYLAKANEVRKDDVITVQADGEDWSVQRLKTLDVRRSYDLAFDEDGNYKSPYFNEIDVMIVKATEHEFDWNNKDLLKAYGATSKFELPPRILDNTDDYAALSKAVRNFKETQESLLADAKNSSGETEKRAG</sequence>
<evidence type="ECO:0008006" key="3">
    <source>
        <dbReference type="Google" id="ProtNLM"/>
    </source>
</evidence>
<dbReference type="RefSeq" id="WP_068941160.1">
    <property type="nucleotide sequence ID" value="NZ_JBQHQS010000008.1"/>
</dbReference>
<dbReference type="Gene3D" id="3.30.2220.30">
    <property type="match status" value="1"/>
</dbReference>
<name>A0ABX2ZB49_PAEPO</name>
<proteinExistence type="predicted"/>
<organism evidence="1 2">
    <name type="scientific">Paenibacillus polymyxa</name>
    <name type="common">Bacillus polymyxa</name>
    <dbReference type="NCBI Taxonomy" id="1406"/>
    <lineage>
        <taxon>Bacteria</taxon>
        <taxon>Bacillati</taxon>
        <taxon>Bacillota</taxon>
        <taxon>Bacilli</taxon>
        <taxon>Bacillales</taxon>
        <taxon>Paenibacillaceae</taxon>
        <taxon>Paenibacillus</taxon>
    </lineage>
</organism>
<reference evidence="2" key="1">
    <citation type="submission" date="2016-05" db="EMBL/GenBank/DDBJ databases">
        <title>Whole genome shotgun sequencing of cultured foodborne pathogen.</title>
        <authorList>
            <person name="Zheng J."/>
            <person name="Timme R."/>
            <person name="Allard M."/>
            <person name="Strain E."/>
            <person name="Luo Y."/>
            <person name="Brown E."/>
        </authorList>
    </citation>
    <scope>NUCLEOTIDE SEQUENCE [LARGE SCALE GENOMIC DNA]</scope>
    <source>
        <strain evidence="2">CFSAN034343</strain>
    </source>
</reference>